<dbReference type="RefSeq" id="WP_189002595.1">
    <property type="nucleotide sequence ID" value="NZ_BMOD01000006.1"/>
</dbReference>
<evidence type="ECO:0000256" key="5">
    <source>
        <dbReference type="ARBA" id="ARBA00023157"/>
    </source>
</evidence>
<feature type="domain" description="Rieske" evidence="7">
    <location>
        <begin position="55"/>
        <end position="175"/>
    </location>
</feature>
<organism evidence="8 9">
    <name type="scientific">Deinococcus roseus</name>
    <dbReference type="NCBI Taxonomy" id="392414"/>
    <lineage>
        <taxon>Bacteria</taxon>
        <taxon>Thermotogati</taxon>
        <taxon>Deinococcota</taxon>
        <taxon>Deinococci</taxon>
        <taxon>Deinococcales</taxon>
        <taxon>Deinococcaceae</taxon>
        <taxon>Deinococcus</taxon>
    </lineage>
</organism>
<dbReference type="EMBL" id="BMOD01000006">
    <property type="protein sequence ID" value="GGJ34217.1"/>
    <property type="molecule type" value="Genomic_DNA"/>
</dbReference>
<proteinExistence type="predicted"/>
<comment type="caution">
    <text evidence="8">The sequence shown here is derived from an EMBL/GenBank/DDBJ whole genome shotgun (WGS) entry which is preliminary data.</text>
</comment>
<dbReference type="InterPro" id="IPR036922">
    <property type="entry name" value="Rieske_2Fe-2S_sf"/>
</dbReference>
<keyword evidence="3" id="KW-0408">Iron</keyword>
<name>A0ABQ2CYV0_9DEIO</name>
<evidence type="ECO:0000256" key="4">
    <source>
        <dbReference type="ARBA" id="ARBA00023014"/>
    </source>
</evidence>
<keyword evidence="6" id="KW-1133">Transmembrane helix</keyword>
<feature type="transmembrane region" description="Helical" evidence="6">
    <location>
        <begin position="12"/>
        <end position="34"/>
    </location>
</feature>
<evidence type="ECO:0000313" key="9">
    <source>
        <dbReference type="Proteomes" id="UP000632222"/>
    </source>
</evidence>
<keyword evidence="6" id="KW-0472">Membrane</keyword>
<keyword evidence="9" id="KW-1185">Reference proteome</keyword>
<gene>
    <name evidence="8" type="ORF">GCM10008938_20490</name>
</gene>
<dbReference type="PROSITE" id="PS51296">
    <property type="entry name" value="RIESKE"/>
    <property type="match status" value="1"/>
</dbReference>
<keyword evidence="4" id="KW-0411">Iron-sulfur</keyword>
<dbReference type="PANTHER" id="PTHR10134">
    <property type="entry name" value="CYTOCHROME B-C1 COMPLEX SUBUNIT RIESKE, MITOCHONDRIAL"/>
    <property type="match status" value="1"/>
</dbReference>
<evidence type="ECO:0000313" key="8">
    <source>
        <dbReference type="EMBL" id="GGJ34217.1"/>
    </source>
</evidence>
<dbReference type="InterPro" id="IPR017941">
    <property type="entry name" value="Rieske_2Fe-2S"/>
</dbReference>
<evidence type="ECO:0000256" key="1">
    <source>
        <dbReference type="ARBA" id="ARBA00022714"/>
    </source>
</evidence>
<keyword evidence="2" id="KW-0479">Metal-binding</keyword>
<keyword evidence="6" id="KW-0812">Transmembrane</keyword>
<evidence type="ECO:0000256" key="2">
    <source>
        <dbReference type="ARBA" id="ARBA00022723"/>
    </source>
</evidence>
<evidence type="ECO:0000256" key="6">
    <source>
        <dbReference type="SAM" id="Phobius"/>
    </source>
</evidence>
<dbReference type="Pfam" id="PF00355">
    <property type="entry name" value="Rieske"/>
    <property type="match status" value="1"/>
</dbReference>
<dbReference type="InterPro" id="IPR014349">
    <property type="entry name" value="Rieske_Fe-S_prot"/>
</dbReference>
<accession>A0ABQ2CYV0</accession>
<evidence type="ECO:0000256" key="3">
    <source>
        <dbReference type="ARBA" id="ARBA00023004"/>
    </source>
</evidence>
<dbReference type="Gene3D" id="2.102.10.10">
    <property type="entry name" value="Rieske [2Fe-2S] iron-sulphur domain"/>
    <property type="match status" value="1"/>
</dbReference>
<reference evidence="9" key="1">
    <citation type="journal article" date="2019" name="Int. J. Syst. Evol. Microbiol.">
        <title>The Global Catalogue of Microorganisms (GCM) 10K type strain sequencing project: providing services to taxonomists for standard genome sequencing and annotation.</title>
        <authorList>
            <consortium name="The Broad Institute Genomics Platform"/>
            <consortium name="The Broad Institute Genome Sequencing Center for Infectious Disease"/>
            <person name="Wu L."/>
            <person name="Ma J."/>
        </authorList>
    </citation>
    <scope>NUCLEOTIDE SEQUENCE [LARGE SCALE GENOMIC DNA]</scope>
    <source>
        <strain evidence="9">JCM 14370</strain>
    </source>
</reference>
<dbReference type="Proteomes" id="UP000632222">
    <property type="component" value="Unassembled WGS sequence"/>
</dbReference>
<keyword evidence="5" id="KW-1015">Disulfide bond</keyword>
<protein>
    <submittedName>
        <fullName evidence="8">Cytochrome Complex iron-sulfur subunit</fullName>
    </submittedName>
</protein>
<evidence type="ECO:0000259" key="7">
    <source>
        <dbReference type="PROSITE" id="PS51296"/>
    </source>
</evidence>
<keyword evidence="1" id="KW-0001">2Fe-2S</keyword>
<dbReference type="SUPFAM" id="SSF50022">
    <property type="entry name" value="ISP domain"/>
    <property type="match status" value="1"/>
</dbReference>
<sequence>MSKAPINRRKLLEYWWVLPVTGTFGAFGGMFWYASRVTFGKKQVAAPNFKAGAVTLVAETTQLKKDFDSLDFTYAGVPCVLLRLPNPTQSSVTLDGLHYAAFSRVCTHLGCSVQPLRDPEAAALTFNYRISHPMLGCPCHYSIFDPLQEGQSVFGKALYPLPRLKLSLKGRQIFASGLEPAPGSDG</sequence>